<dbReference type="AlphaFoldDB" id="A0A316US50"/>
<evidence type="ECO:0000313" key="2">
    <source>
        <dbReference type="EMBL" id="PWN26703.1"/>
    </source>
</evidence>
<evidence type="ECO:0000256" key="1">
    <source>
        <dbReference type="SAM" id="MobiDB-lite"/>
    </source>
</evidence>
<feature type="compositionally biased region" description="Acidic residues" evidence="1">
    <location>
        <begin position="505"/>
        <end position="529"/>
    </location>
</feature>
<protein>
    <recommendedName>
        <fullName evidence="4">Mitochondrial outer membrane transport complex Sam37/metaxin N-terminal domain-containing protein</fullName>
    </recommendedName>
</protein>
<name>A0A316US50_9BASI</name>
<dbReference type="RefSeq" id="XP_025361315.1">
    <property type="nucleotide sequence ID" value="XM_025506401.1"/>
</dbReference>
<feature type="compositionally biased region" description="Basic and acidic residues" evidence="1">
    <location>
        <begin position="184"/>
        <end position="196"/>
    </location>
</feature>
<gene>
    <name evidence="2" type="ORF">BDZ90DRAFT_232828</name>
</gene>
<feature type="region of interest" description="Disordered" evidence="1">
    <location>
        <begin position="358"/>
        <end position="393"/>
    </location>
</feature>
<sequence>MASRPPSLTLYALTPSPSSHPSLPLLDPSSLYLATLLLTQCPTTSFCVRPPNLLLHKSLPRLEVSGSGVLLAEGVKGMERWVMARRSPSASGEKEGAEGAAEEEDVQQAALSAYLERHIEPLVYSILFPSSTGGSSSGGAASSSSSSSATSSPYEPIFSHLTFPGWASHLPFPASRSLPHSVRKGVEQSLPKEWRRPKSSASKKGGGVAGQEMGKGREEGPERVQLGKPSRSAFWGFGRREKEGWSDEFERKRLTGLARRTLAPVVSWLASHPSPTTSLPSPAEVQLFSLLAPILLCTAPKALEALRSHPVAHLLLELEEYAQLREWVRSRSEEWWSLCAPREGETWVGRRLVGGQEGETLPTVTRENDSVPAAAAPSSSTTAPTAPSSSSFKRSWSSYIPFFGGHSSDASSTKGSAANTEPTSLRIGRYIWIGTALLGTVGWLFASGVVSIDFSGEEEEGEEVVELDEEEEMEKLEKELEDVEGEEEEEEEEEEGWRFARGGGEDDDDDDEDDEDIILDLDDDDDYDD</sequence>
<organism evidence="2 3">
    <name type="scientific">Jaminaea rosea</name>
    <dbReference type="NCBI Taxonomy" id="1569628"/>
    <lineage>
        <taxon>Eukaryota</taxon>
        <taxon>Fungi</taxon>
        <taxon>Dikarya</taxon>
        <taxon>Basidiomycota</taxon>
        <taxon>Ustilaginomycotina</taxon>
        <taxon>Exobasidiomycetes</taxon>
        <taxon>Microstromatales</taxon>
        <taxon>Microstromatales incertae sedis</taxon>
        <taxon>Jaminaea</taxon>
    </lineage>
</organism>
<feature type="region of interest" description="Disordered" evidence="1">
    <location>
        <begin position="177"/>
        <end position="225"/>
    </location>
</feature>
<reference evidence="2 3" key="1">
    <citation type="journal article" date="2018" name="Mol. Biol. Evol.">
        <title>Broad Genomic Sampling Reveals a Smut Pathogenic Ancestry of the Fungal Clade Ustilaginomycotina.</title>
        <authorList>
            <person name="Kijpornyongpan T."/>
            <person name="Mondo S.J."/>
            <person name="Barry K."/>
            <person name="Sandor L."/>
            <person name="Lee J."/>
            <person name="Lipzen A."/>
            <person name="Pangilinan J."/>
            <person name="LaButti K."/>
            <person name="Hainaut M."/>
            <person name="Henrissat B."/>
            <person name="Grigoriev I.V."/>
            <person name="Spatafora J.W."/>
            <person name="Aime M.C."/>
        </authorList>
    </citation>
    <scope>NUCLEOTIDE SEQUENCE [LARGE SCALE GENOMIC DNA]</scope>
    <source>
        <strain evidence="2 3">MCA 5214</strain>
    </source>
</reference>
<dbReference type="Proteomes" id="UP000245884">
    <property type="component" value="Unassembled WGS sequence"/>
</dbReference>
<feature type="region of interest" description="Disordered" evidence="1">
    <location>
        <begin position="456"/>
        <end position="529"/>
    </location>
</feature>
<dbReference type="GeneID" id="37028224"/>
<feature type="compositionally biased region" description="Low complexity" evidence="1">
    <location>
        <begin position="372"/>
        <end position="393"/>
    </location>
</feature>
<keyword evidence="3" id="KW-1185">Reference proteome</keyword>
<feature type="compositionally biased region" description="Acidic residues" evidence="1">
    <location>
        <begin position="456"/>
        <end position="495"/>
    </location>
</feature>
<evidence type="ECO:0000313" key="3">
    <source>
        <dbReference type="Proteomes" id="UP000245884"/>
    </source>
</evidence>
<accession>A0A316US50</accession>
<dbReference type="EMBL" id="KZ819670">
    <property type="protein sequence ID" value="PWN26703.1"/>
    <property type="molecule type" value="Genomic_DNA"/>
</dbReference>
<proteinExistence type="predicted"/>
<evidence type="ECO:0008006" key="4">
    <source>
        <dbReference type="Google" id="ProtNLM"/>
    </source>
</evidence>
<dbReference type="OrthoDB" id="5835136at2759"/>